<sequence>MRKAKEKMDEIYDATVAARQQMYDARDFLKSNLTEGVFVDDLTELKDNLDLIKGDGIDQQFLDVLAAIHRYVTEAPKSKDSTFYKTERLLRMLYENLYQLPKYYNCYTDKVAVVSTVLRRCKEGDQSLTNLNEQEKDAKDTNWESCQNMIGMEPISDDALEKLIEKKATEENFNKVCELNSEDRKNTVCIKKCNGGKQAKNTAIAQTLDVSVKVVDILLKKCEVCQAVIDGVCFMRNRGIKDKDIHEELYPQYTLKEIKSIKCS</sequence>
<dbReference type="KEGG" id="aten:116302910"/>
<organism evidence="1 2">
    <name type="scientific">Actinia tenebrosa</name>
    <name type="common">Australian red waratah sea anemone</name>
    <dbReference type="NCBI Taxonomy" id="6105"/>
    <lineage>
        <taxon>Eukaryota</taxon>
        <taxon>Metazoa</taxon>
        <taxon>Cnidaria</taxon>
        <taxon>Anthozoa</taxon>
        <taxon>Hexacorallia</taxon>
        <taxon>Actiniaria</taxon>
        <taxon>Actiniidae</taxon>
        <taxon>Actinia</taxon>
    </lineage>
</organism>
<dbReference type="RefSeq" id="XP_031568180.1">
    <property type="nucleotide sequence ID" value="XM_031712320.1"/>
</dbReference>
<name>A0A6P8INU6_ACTTE</name>
<dbReference type="OrthoDB" id="10385406at2759"/>
<evidence type="ECO:0000313" key="2">
    <source>
        <dbReference type="RefSeq" id="XP_031568180.1"/>
    </source>
</evidence>
<dbReference type="AlphaFoldDB" id="A0A6P8INU6"/>
<protein>
    <submittedName>
        <fullName evidence="2">Uncharacterized protein LOC116302910</fullName>
    </submittedName>
</protein>
<reference evidence="2" key="1">
    <citation type="submission" date="2025-08" db="UniProtKB">
        <authorList>
            <consortium name="RefSeq"/>
        </authorList>
    </citation>
    <scope>IDENTIFICATION</scope>
</reference>
<gene>
    <name evidence="2" type="primary">LOC116302910</name>
</gene>
<dbReference type="InParanoid" id="A0A6P8INU6"/>
<accession>A0A6P8INU6</accession>
<evidence type="ECO:0000313" key="1">
    <source>
        <dbReference type="Proteomes" id="UP000515163"/>
    </source>
</evidence>
<dbReference type="GeneID" id="116302910"/>
<dbReference type="Proteomes" id="UP000515163">
    <property type="component" value="Unplaced"/>
</dbReference>
<keyword evidence="1" id="KW-1185">Reference proteome</keyword>
<proteinExistence type="predicted"/>